<reference evidence="2" key="1">
    <citation type="submission" date="2018-11" db="EMBL/GenBank/DDBJ databases">
        <authorList>
            <person name="Alioto T."/>
            <person name="Alioto T."/>
        </authorList>
    </citation>
    <scope>NUCLEOTIDE SEQUENCE</scope>
</reference>
<keyword evidence="3" id="KW-1185">Reference proteome</keyword>
<comment type="caution">
    <text evidence="2">The sequence shown here is derived from an EMBL/GenBank/DDBJ whole genome shotgun (WGS) entry which is preliminary data.</text>
</comment>
<gene>
    <name evidence="2" type="ORF">MGAL_10B078226</name>
</gene>
<dbReference type="Proteomes" id="UP000596742">
    <property type="component" value="Unassembled WGS sequence"/>
</dbReference>
<dbReference type="PANTHER" id="PTHR33050">
    <property type="entry name" value="REVERSE TRANSCRIPTASE DOMAIN-CONTAINING PROTEIN"/>
    <property type="match status" value="1"/>
</dbReference>
<feature type="compositionally biased region" description="Basic residues" evidence="1">
    <location>
        <begin position="1"/>
        <end position="13"/>
    </location>
</feature>
<feature type="region of interest" description="Disordered" evidence="1">
    <location>
        <begin position="1"/>
        <end position="30"/>
    </location>
</feature>
<evidence type="ECO:0000256" key="1">
    <source>
        <dbReference type="SAM" id="MobiDB-lite"/>
    </source>
</evidence>
<dbReference type="InterPro" id="IPR052055">
    <property type="entry name" value="Hepadnavirus_pol/RT"/>
</dbReference>
<dbReference type="InterPro" id="IPR043502">
    <property type="entry name" value="DNA/RNA_pol_sf"/>
</dbReference>
<dbReference type="Gene3D" id="3.30.70.270">
    <property type="match status" value="1"/>
</dbReference>
<protein>
    <recommendedName>
        <fullName evidence="4">Reverse transcriptase domain-containing protein</fullName>
    </recommendedName>
</protein>
<dbReference type="SUPFAM" id="SSF56672">
    <property type="entry name" value="DNA/RNA polymerases"/>
    <property type="match status" value="1"/>
</dbReference>
<accession>A0A8B6DK05</accession>
<dbReference type="Gene3D" id="3.10.10.10">
    <property type="entry name" value="HIV Type 1 Reverse Transcriptase, subunit A, domain 1"/>
    <property type="match status" value="1"/>
</dbReference>
<dbReference type="InterPro" id="IPR043128">
    <property type="entry name" value="Rev_trsase/Diguanyl_cyclase"/>
</dbReference>
<evidence type="ECO:0008006" key="4">
    <source>
        <dbReference type="Google" id="ProtNLM"/>
    </source>
</evidence>
<sequence length="550" mass="63129">MATRKSKRQAKRKMPYERPPVDSSEDPSTWSKTKLIQELKGMDIEVPVDLSKPIILQLFNSNIKRKEATVIEAEVIPDIGTPQSPPEQRPFINPEPEAGIPISNMCNAFVSMSQFFTGLQSTVTQLLLRNPGEKQQNTIKDGFTIQHWYNKSTTVDNYTASHSGIQENCVSVDTNKGARSDDFTGIDIVSSSLQRQIIDGKDVNIAALLIPNYECPQSHTVIANSIEVNLPGKPDIRLNRTLTIQEFIKAFGKYKRIMSKAYPERRVELDAYEEDIIDISNFYGSKYYDYHKMFSAKASTLLREHHVKVDWSKRDRDLFTLVAAGIQISVCKLCHMCDHTTEFCPLQLRNTVNHQEINSSRNDDRGDKYDRPKNFQDGKEICNNFNSIRGCIKRICSFSLKKSKYSFKKRLILDLSAPHHDTNVSINDLIDKELCSMTYVKIDDAIRLITNYGKGTKLCKFDIQNAFKICPVLPNQWPLFCFKWESLYYFYVRLSFGCRSSPKIFDNISTAICFIAEHNYKVKHILHLLDDFLTVDPRCRKNNGVNDHDI</sequence>
<evidence type="ECO:0000313" key="3">
    <source>
        <dbReference type="Proteomes" id="UP000596742"/>
    </source>
</evidence>
<organism evidence="2 3">
    <name type="scientific">Mytilus galloprovincialis</name>
    <name type="common">Mediterranean mussel</name>
    <dbReference type="NCBI Taxonomy" id="29158"/>
    <lineage>
        <taxon>Eukaryota</taxon>
        <taxon>Metazoa</taxon>
        <taxon>Spiralia</taxon>
        <taxon>Lophotrochozoa</taxon>
        <taxon>Mollusca</taxon>
        <taxon>Bivalvia</taxon>
        <taxon>Autobranchia</taxon>
        <taxon>Pteriomorphia</taxon>
        <taxon>Mytilida</taxon>
        <taxon>Mytiloidea</taxon>
        <taxon>Mytilidae</taxon>
        <taxon>Mytilinae</taxon>
        <taxon>Mytilus</taxon>
    </lineage>
</organism>
<dbReference type="EMBL" id="UYJE01003553">
    <property type="protein sequence ID" value="VDI20263.1"/>
    <property type="molecule type" value="Genomic_DNA"/>
</dbReference>
<dbReference type="OrthoDB" id="8959254at2759"/>
<dbReference type="AlphaFoldDB" id="A0A8B6DK05"/>
<dbReference type="PANTHER" id="PTHR33050:SF7">
    <property type="entry name" value="RIBONUCLEASE H"/>
    <property type="match status" value="1"/>
</dbReference>
<evidence type="ECO:0000313" key="2">
    <source>
        <dbReference type="EMBL" id="VDI20263.1"/>
    </source>
</evidence>
<proteinExistence type="predicted"/>
<name>A0A8B6DK05_MYTGA</name>